<feature type="domain" description="HTH crp-type" evidence="4">
    <location>
        <begin position="150"/>
        <end position="217"/>
    </location>
</feature>
<evidence type="ECO:0000256" key="3">
    <source>
        <dbReference type="ARBA" id="ARBA00023163"/>
    </source>
</evidence>
<dbReference type="SUPFAM" id="SSF46785">
    <property type="entry name" value="Winged helix' DNA-binding domain"/>
    <property type="match status" value="1"/>
</dbReference>
<keyword evidence="6" id="KW-1185">Reference proteome</keyword>
<dbReference type="PANTHER" id="PTHR24567:SF58">
    <property type="entry name" value="CYCLIC AMP-BINDING REGULATORY PROTEIN"/>
    <property type="match status" value="1"/>
</dbReference>
<dbReference type="InterPro" id="IPR018490">
    <property type="entry name" value="cNMP-bd_dom_sf"/>
</dbReference>
<dbReference type="PANTHER" id="PTHR24567">
    <property type="entry name" value="CRP FAMILY TRANSCRIPTIONAL REGULATORY PROTEIN"/>
    <property type="match status" value="1"/>
</dbReference>
<dbReference type="Pfam" id="PF13545">
    <property type="entry name" value="HTH_Crp_2"/>
    <property type="match status" value="1"/>
</dbReference>
<evidence type="ECO:0000313" key="5">
    <source>
        <dbReference type="EMBL" id="TCO05995.1"/>
    </source>
</evidence>
<evidence type="ECO:0000313" key="6">
    <source>
        <dbReference type="Proteomes" id="UP000295221"/>
    </source>
</evidence>
<dbReference type="Pfam" id="PF00027">
    <property type="entry name" value="cNMP_binding"/>
    <property type="match status" value="1"/>
</dbReference>
<dbReference type="Proteomes" id="UP000295221">
    <property type="component" value="Unassembled WGS sequence"/>
</dbReference>
<dbReference type="InterPro" id="IPR014710">
    <property type="entry name" value="RmlC-like_jellyroll"/>
</dbReference>
<dbReference type="InterPro" id="IPR050397">
    <property type="entry name" value="Env_Response_Regulators"/>
</dbReference>
<dbReference type="RefSeq" id="WP_132434967.1">
    <property type="nucleotide sequence ID" value="NZ_SLWK01000015.1"/>
</dbReference>
<dbReference type="CDD" id="cd00038">
    <property type="entry name" value="CAP_ED"/>
    <property type="match status" value="1"/>
</dbReference>
<comment type="caution">
    <text evidence="5">The sequence shown here is derived from an EMBL/GenBank/DDBJ whole genome shotgun (WGS) entry which is preliminary data.</text>
</comment>
<dbReference type="SMART" id="SM00419">
    <property type="entry name" value="HTH_CRP"/>
    <property type="match status" value="1"/>
</dbReference>
<dbReference type="EMBL" id="SLWK01000015">
    <property type="protein sequence ID" value="TCO05995.1"/>
    <property type="molecule type" value="Genomic_DNA"/>
</dbReference>
<gene>
    <name evidence="5" type="ORF">EV194_11546</name>
</gene>
<reference evidence="5 6" key="1">
    <citation type="submission" date="2019-03" db="EMBL/GenBank/DDBJ databases">
        <title>Genomic Encyclopedia of Type Strains, Phase IV (KMG-IV): sequencing the most valuable type-strain genomes for metagenomic binning, comparative biology and taxonomic classification.</title>
        <authorList>
            <person name="Goeker M."/>
        </authorList>
    </citation>
    <scope>NUCLEOTIDE SEQUENCE [LARGE SCALE GENOMIC DNA]</scope>
    <source>
        <strain evidence="5 6">DSM 24179</strain>
    </source>
</reference>
<accession>A0A4R2GD44</accession>
<dbReference type="AlphaFoldDB" id="A0A4R2GD44"/>
<dbReference type="GO" id="GO:0003700">
    <property type="term" value="F:DNA-binding transcription factor activity"/>
    <property type="evidence" value="ECO:0007669"/>
    <property type="project" value="TreeGrafter"/>
</dbReference>
<keyword evidence="2" id="KW-0238">DNA-binding</keyword>
<dbReference type="SUPFAM" id="SSF51206">
    <property type="entry name" value="cAMP-binding domain-like"/>
    <property type="match status" value="1"/>
</dbReference>
<organism evidence="5 6">
    <name type="scientific">Natronoflexus pectinivorans</name>
    <dbReference type="NCBI Taxonomy" id="682526"/>
    <lineage>
        <taxon>Bacteria</taxon>
        <taxon>Pseudomonadati</taxon>
        <taxon>Bacteroidota</taxon>
        <taxon>Bacteroidia</taxon>
        <taxon>Marinilabiliales</taxon>
        <taxon>Marinilabiliaceae</taxon>
        <taxon>Natronoflexus</taxon>
    </lineage>
</organism>
<proteinExistence type="predicted"/>
<dbReference type="GO" id="GO:0005829">
    <property type="term" value="C:cytosol"/>
    <property type="evidence" value="ECO:0007669"/>
    <property type="project" value="TreeGrafter"/>
</dbReference>
<dbReference type="OrthoDB" id="1116216at2"/>
<dbReference type="InterPro" id="IPR012318">
    <property type="entry name" value="HTH_CRP"/>
</dbReference>
<dbReference type="InterPro" id="IPR036390">
    <property type="entry name" value="WH_DNA-bd_sf"/>
</dbReference>
<keyword evidence="3" id="KW-0804">Transcription</keyword>
<evidence type="ECO:0000256" key="2">
    <source>
        <dbReference type="ARBA" id="ARBA00023125"/>
    </source>
</evidence>
<evidence type="ECO:0000259" key="4">
    <source>
        <dbReference type="PROSITE" id="PS51063"/>
    </source>
</evidence>
<dbReference type="Gene3D" id="2.60.120.10">
    <property type="entry name" value="Jelly Rolls"/>
    <property type="match status" value="1"/>
</dbReference>
<dbReference type="InterPro" id="IPR000595">
    <property type="entry name" value="cNMP-bd_dom"/>
</dbReference>
<dbReference type="PROSITE" id="PS51063">
    <property type="entry name" value="HTH_CRP_2"/>
    <property type="match status" value="1"/>
</dbReference>
<dbReference type="GO" id="GO:0003677">
    <property type="term" value="F:DNA binding"/>
    <property type="evidence" value="ECO:0007669"/>
    <property type="project" value="UniProtKB-KW"/>
</dbReference>
<name>A0A4R2GD44_9BACT</name>
<sequence length="225" mass="25200">MIYISALMQSPLFSGIESEEELKNLLGTVHYQVKKYDEGEVIAFSGDECKSLQVLIEGSVRGEMMDLNGKVLKIEDIVPPRPLAIAFLFGNNNRYPVTVTANEPTVNLLFPKQSVIDLMQKNASFLTSFMNAVSNRAQFISGKLKFLSFQSLRGKIAHFLLELDRHEKGVVTLTKTQEELAELFGVARPSLSRALRELHNEGTIKAEGKSIQIIKRVVLKEYLGK</sequence>
<protein>
    <submittedName>
        <fullName evidence="5">CRP-like cAMP-binding protein</fullName>
    </submittedName>
</protein>
<keyword evidence="1" id="KW-0805">Transcription regulation</keyword>
<evidence type="ECO:0000256" key="1">
    <source>
        <dbReference type="ARBA" id="ARBA00023015"/>
    </source>
</evidence>